<evidence type="ECO:0000313" key="7">
    <source>
        <dbReference type="Proteomes" id="UP000198985"/>
    </source>
</evidence>
<gene>
    <name evidence="6" type="ORF">SAMN04490194_1609</name>
</gene>
<dbReference type="GO" id="GO:0030170">
    <property type="term" value="F:pyridoxal phosphate binding"/>
    <property type="evidence" value="ECO:0007669"/>
    <property type="project" value="TreeGrafter"/>
</dbReference>
<dbReference type="Proteomes" id="UP000198985">
    <property type="component" value="Unassembled WGS sequence"/>
</dbReference>
<comment type="similarity">
    <text evidence="2 5">Belongs to the DegT/DnrJ/EryC1 family.</text>
</comment>
<dbReference type="InterPro" id="IPR015421">
    <property type="entry name" value="PyrdxlP-dep_Trfase_major"/>
</dbReference>
<dbReference type="EMBL" id="FNTY01000002">
    <property type="protein sequence ID" value="SEE27281.1"/>
    <property type="molecule type" value="Genomic_DNA"/>
</dbReference>
<dbReference type="GO" id="GO:0000271">
    <property type="term" value="P:polysaccharide biosynthetic process"/>
    <property type="evidence" value="ECO:0007669"/>
    <property type="project" value="TreeGrafter"/>
</dbReference>
<dbReference type="SUPFAM" id="SSF53383">
    <property type="entry name" value="PLP-dependent transferases"/>
    <property type="match status" value="1"/>
</dbReference>
<dbReference type="PANTHER" id="PTHR30244:SF34">
    <property type="entry name" value="DTDP-4-AMINO-4,6-DIDEOXYGALACTOSE TRANSAMINASE"/>
    <property type="match status" value="1"/>
</dbReference>
<keyword evidence="1 4" id="KW-0663">Pyridoxal phosphate</keyword>
<dbReference type="Gene3D" id="3.90.1150.10">
    <property type="entry name" value="Aspartate Aminotransferase, domain 1"/>
    <property type="match status" value="1"/>
</dbReference>
<dbReference type="AlphaFoldDB" id="A0A1H5HI16"/>
<feature type="modified residue" description="N6-(pyridoxal phosphate)lysine" evidence="4">
    <location>
        <position position="192"/>
    </location>
</feature>
<accession>A0A1H5HI16</accession>
<dbReference type="Pfam" id="PF01041">
    <property type="entry name" value="DegT_DnrJ_EryC1"/>
    <property type="match status" value="1"/>
</dbReference>
<dbReference type="InterPro" id="IPR015424">
    <property type="entry name" value="PyrdxlP-dep_Trfase"/>
</dbReference>
<dbReference type="PANTHER" id="PTHR30244">
    <property type="entry name" value="TRANSAMINASE"/>
    <property type="match status" value="1"/>
</dbReference>
<organism evidence="6 7">
    <name type="scientific">Pseudomonas migulae</name>
    <dbReference type="NCBI Taxonomy" id="78543"/>
    <lineage>
        <taxon>Bacteria</taxon>
        <taxon>Pseudomonadati</taxon>
        <taxon>Pseudomonadota</taxon>
        <taxon>Gammaproteobacteria</taxon>
        <taxon>Pseudomonadales</taxon>
        <taxon>Pseudomonadaceae</taxon>
        <taxon>Pseudomonas</taxon>
    </lineage>
</organism>
<evidence type="ECO:0000313" key="6">
    <source>
        <dbReference type="EMBL" id="SEE27281.1"/>
    </source>
</evidence>
<dbReference type="InterPro" id="IPR000653">
    <property type="entry name" value="DegT/StrS_aminotransferase"/>
</dbReference>
<evidence type="ECO:0000256" key="2">
    <source>
        <dbReference type="ARBA" id="ARBA00037999"/>
    </source>
</evidence>
<sequence>MIPYQIPYGCQSIDQSDIDAVVAVLKSPWLTQGPTIERFETAVAERCQADFAVAVCNATAALHIACLAAGLGPGDRLWTSPNTFVASANCGRYCGAEVDFVDIDPLTLNLDAGLLAQKLEAAERVGQLPKVVIAVAFSGQSCDMHTIAELSERYGFTLIEDAAHAIGASYLGRPVGCGAYAAMTIFSFHPVKIVTSAEGGMVLTNDPKLAARLRRLRSHGITGDPAQMTAPAQGLWYYQQLELGFNYRMTDLHAALGLSQMTRIDEFIARRRELAARYDQLLAGLPLTVPFGQPGAESAWHLYVVRFKFDRIEATQREVFDALRAVGIGVNLHYIPVHLQPYYREQGFADGDFPEAERYFHEAISLPLFPGLSEEQQDYVVAQLRRIVGQAPSEDSRVRHA</sequence>
<dbReference type="Gene3D" id="3.40.640.10">
    <property type="entry name" value="Type I PLP-dependent aspartate aminotransferase-like (Major domain)"/>
    <property type="match status" value="1"/>
</dbReference>
<proteinExistence type="inferred from homology"/>
<evidence type="ECO:0000256" key="5">
    <source>
        <dbReference type="RuleBase" id="RU004508"/>
    </source>
</evidence>
<dbReference type="RefSeq" id="WP_084320546.1">
    <property type="nucleotide sequence ID" value="NZ_FNTY01000002.1"/>
</dbReference>
<name>A0A1H5HI16_9PSED</name>
<dbReference type="InterPro" id="IPR020026">
    <property type="entry name" value="PseC"/>
</dbReference>
<dbReference type="NCBIfam" id="TIGR03588">
    <property type="entry name" value="PseC"/>
    <property type="match status" value="1"/>
</dbReference>
<dbReference type="InterPro" id="IPR015422">
    <property type="entry name" value="PyrdxlP-dep_Trfase_small"/>
</dbReference>
<dbReference type="GO" id="GO:0008483">
    <property type="term" value="F:transaminase activity"/>
    <property type="evidence" value="ECO:0007669"/>
    <property type="project" value="TreeGrafter"/>
</dbReference>
<reference evidence="6 7" key="1">
    <citation type="submission" date="2016-10" db="EMBL/GenBank/DDBJ databases">
        <authorList>
            <person name="de Groot N.N."/>
        </authorList>
    </citation>
    <scope>NUCLEOTIDE SEQUENCE [LARGE SCALE GENOMIC DNA]</scope>
    <source>
        <strain evidence="6 7">BS3662</strain>
    </source>
</reference>
<dbReference type="CDD" id="cd00616">
    <property type="entry name" value="AHBA_syn"/>
    <property type="match status" value="1"/>
</dbReference>
<protein>
    <submittedName>
        <fullName evidence="6">UDP-4-amino-4,6-dideoxy-N-acetyl-beta-L-altrosamine transaminase</fullName>
    </submittedName>
</protein>
<evidence type="ECO:0000256" key="3">
    <source>
        <dbReference type="PIRSR" id="PIRSR000390-1"/>
    </source>
</evidence>
<feature type="active site" description="Proton acceptor" evidence="3">
    <location>
        <position position="192"/>
    </location>
</feature>
<dbReference type="PIRSF" id="PIRSF000390">
    <property type="entry name" value="PLP_StrS"/>
    <property type="match status" value="1"/>
</dbReference>
<evidence type="ECO:0000256" key="1">
    <source>
        <dbReference type="ARBA" id="ARBA00022898"/>
    </source>
</evidence>
<evidence type="ECO:0000256" key="4">
    <source>
        <dbReference type="PIRSR" id="PIRSR000390-2"/>
    </source>
</evidence>